<dbReference type="HOGENOM" id="CLU_1210392_0_0_1"/>
<gene>
    <name evidence="1" type="ORF">O9G_001016</name>
</gene>
<name>A0A075AQY9_ROZAC</name>
<reference evidence="1 2" key="1">
    <citation type="journal article" date="2013" name="Curr. Biol.">
        <title>Shared signatures of parasitism and phylogenomics unite Cryptomycota and microsporidia.</title>
        <authorList>
            <person name="James T.Y."/>
            <person name="Pelin A."/>
            <person name="Bonen L."/>
            <person name="Ahrendt S."/>
            <person name="Sain D."/>
            <person name="Corradi N."/>
            <person name="Stajich J.E."/>
        </authorList>
    </citation>
    <scope>NUCLEOTIDE SEQUENCE [LARGE SCALE GENOMIC DNA]</scope>
    <source>
        <strain evidence="1 2">CSF55</strain>
    </source>
</reference>
<sequence length="229" mass="25765">MTTFIESLGFIQKKLSNQQKYKVDKDQSHLLCIYEHILYIGTGSKIVSVDAKSCEKIDAVELSDAVSNVGVSGCGTVVCVSGGRVVEFAIEKGRFGEKREMAIEGSDWMGVLCEGRVVIVREGINDNVIVVDVLGDCFIGIKDGRLKKFDLKRDFEEVDGECNVGASVKEIKVMNEEMILIVDEEDEEIKYRVINLRNKETVEFEDECGFGRVEEANKLQFYLNVIKKW</sequence>
<keyword evidence="2" id="KW-1185">Reference proteome</keyword>
<proteinExistence type="predicted"/>
<dbReference type="EMBL" id="KE561300">
    <property type="protein sequence ID" value="EPZ31105.1"/>
    <property type="molecule type" value="Genomic_DNA"/>
</dbReference>
<dbReference type="AlphaFoldDB" id="A0A075AQY9"/>
<accession>A0A075AQY9</accession>
<evidence type="ECO:0000313" key="1">
    <source>
        <dbReference type="EMBL" id="EPZ31105.1"/>
    </source>
</evidence>
<organism evidence="1 2">
    <name type="scientific">Rozella allomycis (strain CSF55)</name>
    <dbReference type="NCBI Taxonomy" id="988480"/>
    <lineage>
        <taxon>Eukaryota</taxon>
        <taxon>Fungi</taxon>
        <taxon>Fungi incertae sedis</taxon>
        <taxon>Cryptomycota</taxon>
        <taxon>Cryptomycota incertae sedis</taxon>
        <taxon>Rozella</taxon>
    </lineage>
</organism>
<dbReference type="Proteomes" id="UP000030755">
    <property type="component" value="Unassembled WGS sequence"/>
</dbReference>
<evidence type="ECO:0000313" key="2">
    <source>
        <dbReference type="Proteomes" id="UP000030755"/>
    </source>
</evidence>
<protein>
    <submittedName>
        <fullName evidence="1">Uncharacterized protein</fullName>
    </submittedName>
</protein>